<feature type="domain" description="SpaA-like prealbumin fold" evidence="5">
    <location>
        <begin position="397"/>
        <end position="490"/>
    </location>
</feature>
<dbReference type="SUPFAM" id="SSF49478">
    <property type="entry name" value="Cna protein B-type domain"/>
    <property type="match status" value="2"/>
</dbReference>
<dbReference type="RefSeq" id="WP_185381661.1">
    <property type="nucleotide sequence ID" value="NZ_JAASTW010000028.1"/>
</dbReference>
<proteinExistence type="inferred from homology"/>
<feature type="domain" description="SpaA-like prealbumin fold" evidence="5">
    <location>
        <begin position="609"/>
        <end position="700"/>
    </location>
</feature>
<feature type="domain" description="SpaA-like prealbumin fold" evidence="5">
    <location>
        <begin position="764"/>
        <end position="827"/>
    </location>
</feature>
<comment type="caution">
    <text evidence="7">The sequence shown here is derived from an EMBL/GenBank/DDBJ whole genome shotgun (WGS) entry which is preliminary data.</text>
</comment>
<dbReference type="EMBL" id="JAASTW010000028">
    <property type="protein sequence ID" value="MBC1490160.1"/>
    <property type="molecule type" value="Genomic_DNA"/>
</dbReference>
<keyword evidence="4" id="KW-1133">Transmembrane helix</keyword>
<dbReference type="Pfam" id="PF17802">
    <property type="entry name" value="SpaA"/>
    <property type="match status" value="6"/>
</dbReference>
<feature type="transmembrane region" description="Helical" evidence="4">
    <location>
        <begin position="941"/>
        <end position="959"/>
    </location>
</feature>
<organism evidence="7 8">
    <name type="scientific">Listeria immobilis</name>
    <dbReference type="NCBI Taxonomy" id="2713502"/>
    <lineage>
        <taxon>Bacteria</taxon>
        <taxon>Bacillati</taxon>
        <taxon>Bacillota</taxon>
        <taxon>Bacilli</taxon>
        <taxon>Bacillales</taxon>
        <taxon>Listeriaceae</taxon>
        <taxon>Listeria</taxon>
    </lineage>
</organism>
<protein>
    <submittedName>
        <fullName evidence="7">Uncharacterized protein</fullName>
    </submittedName>
</protein>
<keyword evidence="4" id="KW-0472">Membrane</keyword>
<dbReference type="PANTHER" id="PTHR36108">
    <property type="entry name" value="COLOSSIN-B-RELATED"/>
    <property type="match status" value="1"/>
</dbReference>
<evidence type="ECO:0000256" key="1">
    <source>
        <dbReference type="ARBA" id="ARBA00007257"/>
    </source>
</evidence>
<evidence type="ECO:0000313" key="8">
    <source>
        <dbReference type="Proteomes" id="UP000561617"/>
    </source>
</evidence>
<dbReference type="AlphaFoldDB" id="A0A7X1CAH1"/>
<keyword evidence="4" id="KW-0812">Transmembrane</keyword>
<evidence type="ECO:0000313" key="7">
    <source>
        <dbReference type="EMBL" id="MBC1490160.1"/>
    </source>
</evidence>
<evidence type="ECO:0000259" key="6">
    <source>
        <dbReference type="Pfam" id="PF20610"/>
    </source>
</evidence>
<evidence type="ECO:0000259" key="5">
    <source>
        <dbReference type="Pfam" id="PF17802"/>
    </source>
</evidence>
<feature type="transmembrane region" description="Helical" evidence="4">
    <location>
        <begin position="12"/>
        <end position="32"/>
    </location>
</feature>
<feature type="domain" description="SpaA-like prealbumin fold" evidence="5">
    <location>
        <begin position="528"/>
        <end position="596"/>
    </location>
</feature>
<dbReference type="Gene3D" id="2.60.40.10">
    <property type="entry name" value="Immunoglobulins"/>
    <property type="match status" value="6"/>
</dbReference>
<feature type="domain" description="SpaA-like prealbumin fold" evidence="5">
    <location>
        <begin position="838"/>
        <end position="921"/>
    </location>
</feature>
<sequence length="969" mass="104704">MYLQKHKKYKPLIAITVAIAVFLQAFFSPFIATLSAKAASNGYNIGVTDTGKSIISSSNPSPLLKSTGNSSGRWSAIYGGYETSTSFITVDGEPAFCINPNLPFPINQEYAESIYKDEGVYNILYYGYPTNGTSEKNYVDTYVALNVYLGSFDSPAMKSDSGVKYLLDKAAAKTAPMGKFEIANKVQSAKWNATSKRQETGWYTTSWDGNGNNTQSFSLPAGVKAVTRDGQEHSGSVKLSVDTDFKLVAGPTYDGTVSFNVNTNIKKKASLKFTPKNGNVQSLMSAGGFSDPINVTGVKASFEAQTGDLKITKTGSDKRTLANAEYDVKDSSGKVVAHVKTGSDGTITAKNLLMGEYTVVETKAPAGYTIDKTPRKVTVKAAETTLLNVTNKAISFQVKVKKADSETGDTAQGDASLVGAKYGIYEDAAATKLLDELTIGNDLTAISKKMLLGGATKTVYVKETKAPTGYNIDPTVHAVKVDQKDDVTELLLGNAESKDTVIKGGFELIKFANKPLLQSTLATLPDGQKQALAGAEFTATLKSTGVVAQTQTTDANGQASFQGLPYGTYVVSETKTPEGYKAVADFEVTISEEGQQFHYILEDKVIESKIKIVKKDIETGKVIPLAGATFKVKDSEGNFISQHINYPIEKDLTEFTTAADGTLVLPETLVYGNYTLVEVKAPSGYLLNKQEIPFTVSAANDGDMITLDFSDAPAKGKVKGIKTKEIIDTEKSTDEKVVYKQVPAGNIEFNVVAKENVVTPDGTVRAKQGEVVDHVKTDANGAFESNKALYLGKYQLVETNAPAAYRDLAPVDFQLTYQDDQTAIVWTKVNVKNMLKKGEVEVSKKDITGDEELPGATLNIKGKDIDVTWVSTTQAKKYTLPEGEYTLTEKLPNDGYKLNTTAIKFTVKDGKVTKTVMHNEKLPTPVKKGFLPTTGDSALDLMLYSLGTILVSVGIYLLVQNRRRKTNHN</sequence>
<name>A0A7X1CAH1_9LIST</name>
<feature type="domain" description="SpaA-like prealbumin fold" evidence="5">
    <location>
        <begin position="307"/>
        <end position="392"/>
    </location>
</feature>
<evidence type="ECO:0000256" key="2">
    <source>
        <dbReference type="ARBA" id="ARBA00022525"/>
    </source>
</evidence>
<evidence type="ECO:0000256" key="3">
    <source>
        <dbReference type="ARBA" id="ARBA00022729"/>
    </source>
</evidence>
<gene>
    <name evidence="7" type="ORF">HCJ38_14305</name>
</gene>
<comment type="similarity">
    <text evidence="1">Belongs to the serine-aspartate repeat-containing protein (SDr) family.</text>
</comment>
<dbReference type="InterPro" id="IPR013783">
    <property type="entry name" value="Ig-like_fold"/>
</dbReference>
<dbReference type="PANTHER" id="PTHR36108:SF13">
    <property type="entry name" value="COLOSSIN-B-RELATED"/>
    <property type="match status" value="1"/>
</dbReference>
<evidence type="ECO:0000256" key="4">
    <source>
        <dbReference type="SAM" id="Phobius"/>
    </source>
</evidence>
<reference evidence="7 8" key="1">
    <citation type="submission" date="2020-03" db="EMBL/GenBank/DDBJ databases">
        <title>Soil Listeria distribution.</title>
        <authorList>
            <person name="Liao J."/>
            <person name="Wiedmann M."/>
        </authorList>
    </citation>
    <scope>NUCLEOTIDE SEQUENCE [LARGE SCALE GENOMIC DNA]</scope>
    <source>
        <strain evidence="7 8">FSL L7-1554</strain>
    </source>
</reference>
<accession>A0A7X1CAH1</accession>
<keyword evidence="3" id="KW-0732">Signal</keyword>
<dbReference type="InterPro" id="IPR041033">
    <property type="entry name" value="SpaA_PFL_dom_1"/>
</dbReference>
<dbReference type="Proteomes" id="UP000561617">
    <property type="component" value="Unassembled WGS sequence"/>
</dbReference>
<dbReference type="InterPro" id="IPR046751">
    <property type="entry name" value="TED_2"/>
</dbReference>
<keyword evidence="2" id="KW-0964">Secreted</keyword>
<dbReference type="Pfam" id="PF20610">
    <property type="entry name" value="TED_2"/>
    <property type="match status" value="1"/>
</dbReference>
<feature type="domain" description="Thioester" evidence="6">
    <location>
        <begin position="82"/>
        <end position="141"/>
    </location>
</feature>